<feature type="region of interest" description="Disordered" evidence="1">
    <location>
        <begin position="43"/>
        <end position="66"/>
    </location>
</feature>
<feature type="region of interest" description="Disordered" evidence="1">
    <location>
        <begin position="103"/>
        <end position="161"/>
    </location>
</feature>
<feature type="region of interest" description="Disordered" evidence="1">
    <location>
        <begin position="466"/>
        <end position="607"/>
    </location>
</feature>
<feature type="region of interest" description="Disordered" evidence="1">
    <location>
        <begin position="417"/>
        <end position="454"/>
    </location>
</feature>
<dbReference type="Proteomes" id="UP001058553">
    <property type="component" value="Chromosome"/>
</dbReference>
<name>A0ABY5X7Z2_ERWPY</name>
<evidence type="ECO:0000256" key="1">
    <source>
        <dbReference type="SAM" id="MobiDB-lite"/>
    </source>
</evidence>
<feature type="compositionally biased region" description="Low complexity" evidence="1">
    <location>
        <begin position="541"/>
        <end position="550"/>
    </location>
</feature>
<feature type="compositionally biased region" description="Polar residues" evidence="1">
    <location>
        <begin position="597"/>
        <end position="607"/>
    </location>
</feature>
<proteinExistence type="predicted"/>
<feature type="region of interest" description="Disordered" evidence="1">
    <location>
        <begin position="176"/>
        <end position="212"/>
    </location>
</feature>
<feature type="region of interest" description="Disordered" evidence="1">
    <location>
        <begin position="247"/>
        <end position="305"/>
    </location>
</feature>
<evidence type="ECO:0000313" key="3">
    <source>
        <dbReference type="Proteomes" id="UP001058553"/>
    </source>
</evidence>
<feature type="compositionally biased region" description="Low complexity" evidence="1">
    <location>
        <begin position="105"/>
        <end position="118"/>
    </location>
</feature>
<feature type="compositionally biased region" description="Low complexity" evidence="1">
    <location>
        <begin position="468"/>
        <end position="481"/>
    </location>
</feature>
<feature type="compositionally biased region" description="Low complexity" evidence="1">
    <location>
        <begin position="178"/>
        <end position="191"/>
    </location>
</feature>
<feature type="compositionally biased region" description="Polar residues" evidence="1">
    <location>
        <begin position="443"/>
        <end position="454"/>
    </location>
</feature>
<dbReference type="EMBL" id="CP103445">
    <property type="protein sequence ID" value="UWS33508.1"/>
    <property type="molecule type" value="Genomic_DNA"/>
</dbReference>
<evidence type="ECO:0000313" key="2">
    <source>
        <dbReference type="EMBL" id="UWS33508.1"/>
    </source>
</evidence>
<reference evidence="2" key="1">
    <citation type="submission" date="2022-07" db="EMBL/GenBank/DDBJ databases">
        <title>Genetic diversity of Erwinia pyrifoliae.</title>
        <authorList>
            <person name="Park D.S."/>
            <person name="Ham H."/>
        </authorList>
    </citation>
    <scope>NUCLEOTIDE SEQUENCE</scope>
    <source>
        <strain evidence="2">CP201486</strain>
    </source>
</reference>
<feature type="region of interest" description="Disordered" evidence="1">
    <location>
        <begin position="626"/>
        <end position="652"/>
    </location>
</feature>
<dbReference type="RefSeq" id="WP_259825957.1">
    <property type="nucleotide sequence ID" value="NZ_CP103445.1"/>
</dbReference>
<organism evidence="2 3">
    <name type="scientific">Erwinia pyrifoliae</name>
    <dbReference type="NCBI Taxonomy" id="79967"/>
    <lineage>
        <taxon>Bacteria</taxon>
        <taxon>Pseudomonadati</taxon>
        <taxon>Pseudomonadota</taxon>
        <taxon>Gammaproteobacteria</taxon>
        <taxon>Enterobacterales</taxon>
        <taxon>Erwiniaceae</taxon>
        <taxon>Erwinia</taxon>
    </lineage>
</organism>
<keyword evidence="3" id="KW-1185">Reference proteome</keyword>
<protein>
    <submittedName>
        <fullName evidence="2">Uncharacterized protein</fullName>
    </submittedName>
</protein>
<feature type="compositionally biased region" description="Polar residues" evidence="1">
    <location>
        <begin position="516"/>
        <end position="540"/>
    </location>
</feature>
<feature type="compositionally biased region" description="Polar residues" evidence="1">
    <location>
        <begin position="633"/>
        <end position="643"/>
    </location>
</feature>
<feature type="compositionally biased region" description="Low complexity" evidence="1">
    <location>
        <begin position="249"/>
        <end position="262"/>
    </location>
</feature>
<feature type="compositionally biased region" description="Low complexity" evidence="1">
    <location>
        <begin position="322"/>
        <end position="335"/>
    </location>
</feature>
<accession>A0ABY5X7Z2</accession>
<feature type="region of interest" description="Disordered" evidence="1">
    <location>
        <begin position="320"/>
        <end position="358"/>
    </location>
</feature>
<sequence length="693" mass="72866">MLLSRIASHCVYTAGGFVQGNVGSNVRGVLSKLHNVKVTDCGQHSARDLSPQGMAASLGKGQSTESAQDNSAFLREICGGLKKAETFSGSTSVTYDFTGNKNPVSSSSGLSQSGQKQSEVPPQGMAASLDKGQLTQSAKKPISSALPQEIHKGSNQFKNSNGSTSRIYNFLNQKMPVSSSSGLSQSGLNQSEAPPHGMAASLGKGQSTESAQDNSAFLREICGGLKKAETFSGSTSVTYDFTGNKNPVSSSSGLSQSGQKQSEVPPQGMAASLDKGQLTQSAKKPISSALPQEIHKGSNQFKNSNGSTSRIYNFLNQKMPVSSSSGLSQSGLNQSEAPPHGMAASLGKGQLTQSAKKPISPVLPQEIHKGSNQFKNSNGSTSRIYNFLNQKMPVSSSSGLSQSGQKQSEVLPQGMAASLGKGQPTQSAKKPISPALPQEIHKGSNQFKNSNGSTSRIYNFLNQKMPVSSSSGLSQSGQKQSEVPPQGMAASLDKGQLTQSAKKPISPVLPQEIHKGSNQFKNSNGSTSRIYNFLNQKMPVSSSSGPSQSGLKRPEVSPALPRQATVGVNLGNVKVTDGEQHPARGQQQVSTSVSQQGMATSLGKGQSTGLAQVRINSAFLREMREGVKGAEKSSGTTSVISDLTDTKNPESRRSRLSRSFAIWLQKVRSGSKEFETLKSPSLIMAAMNSKNAR</sequence>
<feature type="compositionally biased region" description="Low complexity" evidence="1">
    <location>
        <begin position="586"/>
        <end position="596"/>
    </location>
</feature>
<gene>
    <name evidence="2" type="ORF">NYP84_18405</name>
</gene>